<sequence>MLKAHPAVLRKLLDTYESLCAQTAGPVVDLSVQRQLQDTAYTLCVTTGTRGVEEALTAARSELEGQLSPA</sequence>
<dbReference type="RefSeq" id="WP_250920271.1">
    <property type="nucleotide sequence ID" value="NZ_JAMQAW010000012.1"/>
</dbReference>
<comment type="caution">
    <text evidence="1">The sequence shown here is derived from an EMBL/GenBank/DDBJ whole genome shotgun (WGS) entry which is preliminary data.</text>
</comment>
<dbReference type="Pfam" id="PF17196">
    <property type="entry name" value="DUF5133"/>
    <property type="match status" value="1"/>
</dbReference>
<accession>A0ABT0UNW2</accession>
<evidence type="ECO:0000313" key="1">
    <source>
        <dbReference type="EMBL" id="MCM2389931.1"/>
    </source>
</evidence>
<name>A0ABT0UNW2_9ACTN</name>
<reference evidence="1" key="1">
    <citation type="submission" date="2022-06" db="EMBL/GenBank/DDBJ databases">
        <title>Genome public.</title>
        <authorList>
            <person name="Sun Q."/>
        </authorList>
    </citation>
    <scope>NUCLEOTIDE SEQUENCE</scope>
    <source>
        <strain evidence="1">CWNU-1</strain>
    </source>
</reference>
<proteinExistence type="predicted"/>
<gene>
    <name evidence="1" type="ORF">NBG84_16810</name>
</gene>
<dbReference type="InterPro" id="IPR033457">
    <property type="entry name" value="DUF5133"/>
</dbReference>
<evidence type="ECO:0000313" key="2">
    <source>
        <dbReference type="Proteomes" id="UP001431429"/>
    </source>
</evidence>
<dbReference type="EMBL" id="JAMQAW010000012">
    <property type="protein sequence ID" value="MCM2389931.1"/>
    <property type="molecule type" value="Genomic_DNA"/>
</dbReference>
<organism evidence="1 2">
    <name type="scientific">Streptomyces albipurpureus</name>
    <dbReference type="NCBI Taxonomy" id="2897419"/>
    <lineage>
        <taxon>Bacteria</taxon>
        <taxon>Bacillati</taxon>
        <taxon>Actinomycetota</taxon>
        <taxon>Actinomycetes</taxon>
        <taxon>Kitasatosporales</taxon>
        <taxon>Streptomycetaceae</taxon>
        <taxon>Streptomyces</taxon>
    </lineage>
</organism>
<protein>
    <submittedName>
        <fullName evidence="1">DUF5133 domain-containing protein</fullName>
    </submittedName>
</protein>
<dbReference type="Proteomes" id="UP001431429">
    <property type="component" value="Unassembled WGS sequence"/>
</dbReference>
<keyword evidence="2" id="KW-1185">Reference proteome</keyword>